<organism evidence="1 2">
    <name type="scientific">Streptomyces thioluteus</name>
    <dbReference type="NCBI Taxonomy" id="66431"/>
    <lineage>
        <taxon>Bacteria</taxon>
        <taxon>Bacillati</taxon>
        <taxon>Actinomycetota</taxon>
        <taxon>Actinomycetes</taxon>
        <taxon>Kitasatosporales</taxon>
        <taxon>Streptomycetaceae</taxon>
        <taxon>Streptomyces</taxon>
    </lineage>
</organism>
<comment type="caution">
    <text evidence="1">The sequence shown here is derived from an EMBL/GenBank/DDBJ whole genome shotgun (WGS) entry which is preliminary data.</text>
</comment>
<name>A0ABN3WIS9_STRTU</name>
<evidence type="ECO:0008006" key="3">
    <source>
        <dbReference type="Google" id="ProtNLM"/>
    </source>
</evidence>
<accession>A0ABN3WIS9</accession>
<dbReference type="Proteomes" id="UP001501102">
    <property type="component" value="Unassembled WGS sequence"/>
</dbReference>
<evidence type="ECO:0000313" key="2">
    <source>
        <dbReference type="Proteomes" id="UP001501102"/>
    </source>
</evidence>
<dbReference type="Gene3D" id="2.60.40.10">
    <property type="entry name" value="Immunoglobulins"/>
    <property type="match status" value="1"/>
</dbReference>
<sequence length="109" mass="10700">MADQVTVTDAGLTPIPGITVSINNGRTDGDGKFSGTVTVADTVPPGTYTITVTETANASIKATASLLVTAKPSPSVTVAPTSVVQGGPAVTITGTGFHQSADVVSAVSN</sequence>
<dbReference type="EMBL" id="BAAAXZ010000041">
    <property type="protein sequence ID" value="GAA2916965.1"/>
    <property type="molecule type" value="Genomic_DNA"/>
</dbReference>
<dbReference type="SUPFAM" id="SSF49464">
    <property type="entry name" value="Carboxypeptidase regulatory domain-like"/>
    <property type="match status" value="1"/>
</dbReference>
<keyword evidence="2" id="KW-1185">Reference proteome</keyword>
<protein>
    <recommendedName>
        <fullName evidence="3">IPT/TIG domain-containing protein</fullName>
    </recommendedName>
</protein>
<dbReference type="InterPro" id="IPR008969">
    <property type="entry name" value="CarboxyPept-like_regulatory"/>
</dbReference>
<gene>
    <name evidence="1" type="ORF">GCM10020221_11270</name>
</gene>
<reference evidence="1 2" key="1">
    <citation type="journal article" date="2019" name="Int. J. Syst. Evol. Microbiol.">
        <title>The Global Catalogue of Microorganisms (GCM) 10K type strain sequencing project: providing services to taxonomists for standard genome sequencing and annotation.</title>
        <authorList>
            <consortium name="The Broad Institute Genomics Platform"/>
            <consortium name="The Broad Institute Genome Sequencing Center for Infectious Disease"/>
            <person name="Wu L."/>
            <person name="Ma J."/>
        </authorList>
    </citation>
    <scope>NUCLEOTIDE SEQUENCE [LARGE SCALE GENOMIC DNA]</scope>
    <source>
        <strain evidence="1 2">JCM 4087</strain>
    </source>
</reference>
<proteinExistence type="predicted"/>
<evidence type="ECO:0000313" key="1">
    <source>
        <dbReference type="EMBL" id="GAA2916965.1"/>
    </source>
</evidence>
<dbReference type="InterPro" id="IPR013783">
    <property type="entry name" value="Ig-like_fold"/>
</dbReference>